<reference evidence="2" key="1">
    <citation type="submission" date="2022-10" db="EMBL/GenBank/DDBJ databases">
        <title>YIM 151497 complete genome.</title>
        <authorList>
            <person name="Chen X."/>
        </authorList>
    </citation>
    <scope>NUCLEOTIDE SEQUENCE</scope>
    <source>
        <strain evidence="2">YIM 151497</strain>
    </source>
</reference>
<evidence type="ECO:0000313" key="2">
    <source>
        <dbReference type="EMBL" id="UYQ74045.1"/>
    </source>
</evidence>
<sequence length="357" mass="38318">MFASFVAPLEAREEYHFPAPAGQTETLVIEASADIAAIEPLIRDFQRIEPNITIEYADSLTNDVFAAAMEACSAGRGFADIVISSSVDHIARLTNDGCAQHHESALTANMPGWANLRNEAFGFSFEPAVIVYNSSLVPSEDIPLTRNALVELLRNKPGTYDGKVGTYDITLSGIGYLFAFFDSQQSSLFGRLLEGFGRARAVLEPTTGGILDRIETGELLIGYNLLGSYAYGRKRDGAPIGIVLPHDFTIVLSRAALIPPHAANRDAAGRFIDYLLSSRGQGVAAESSFFFGFDRPPPAGVIAADQSGGATFYRPINLSPALLVTLDQAKRARFLAEWNDAMHGGATAEAPTARTAP</sequence>
<gene>
    <name evidence="2" type="ORF">OF122_03675</name>
</gene>
<organism evidence="2 3">
    <name type="scientific">Pelagibacterium flavum</name>
    <dbReference type="NCBI Taxonomy" id="2984530"/>
    <lineage>
        <taxon>Bacteria</taxon>
        <taxon>Pseudomonadati</taxon>
        <taxon>Pseudomonadota</taxon>
        <taxon>Alphaproteobacteria</taxon>
        <taxon>Hyphomicrobiales</taxon>
        <taxon>Devosiaceae</taxon>
        <taxon>Pelagibacterium</taxon>
    </lineage>
</organism>
<keyword evidence="1" id="KW-0732">Signal</keyword>
<keyword evidence="3" id="KW-1185">Reference proteome</keyword>
<proteinExistence type="predicted"/>
<dbReference type="RefSeq" id="WP_264227592.1">
    <property type="nucleotide sequence ID" value="NZ_CP107716.1"/>
</dbReference>
<evidence type="ECO:0000256" key="1">
    <source>
        <dbReference type="ARBA" id="ARBA00022729"/>
    </source>
</evidence>
<dbReference type="PANTHER" id="PTHR30006">
    <property type="entry name" value="THIAMINE-BINDING PERIPLASMIC PROTEIN-RELATED"/>
    <property type="match status" value="1"/>
</dbReference>
<dbReference type="EMBL" id="CP107716">
    <property type="protein sequence ID" value="UYQ74045.1"/>
    <property type="molecule type" value="Genomic_DNA"/>
</dbReference>
<dbReference type="Proteomes" id="UP001163882">
    <property type="component" value="Chromosome"/>
</dbReference>
<name>A0ABY6IWL3_9HYPH</name>
<accession>A0ABY6IWL3</accession>
<dbReference type="Gene3D" id="3.40.190.10">
    <property type="entry name" value="Periplasmic binding protein-like II"/>
    <property type="match status" value="2"/>
</dbReference>
<dbReference type="SUPFAM" id="SSF53850">
    <property type="entry name" value="Periplasmic binding protein-like II"/>
    <property type="match status" value="1"/>
</dbReference>
<dbReference type="Pfam" id="PF13531">
    <property type="entry name" value="SBP_bac_11"/>
    <property type="match status" value="1"/>
</dbReference>
<dbReference type="PANTHER" id="PTHR30006:SF25">
    <property type="entry name" value="PHOSPHOGLYCERATE TRANSPORT REGULATORY PROTEIN PGTC"/>
    <property type="match status" value="1"/>
</dbReference>
<evidence type="ECO:0000313" key="3">
    <source>
        <dbReference type="Proteomes" id="UP001163882"/>
    </source>
</evidence>
<protein>
    <submittedName>
        <fullName evidence="2">ABC transporter substrate-binding protein</fullName>
    </submittedName>
</protein>